<gene>
    <name evidence="2" type="ORF">TEHN7118_0899</name>
</gene>
<comment type="caution">
    <text evidence="2">The sequence shown here is derived from an EMBL/GenBank/DDBJ whole genome shotgun (WGS) entry which is preliminary data.</text>
</comment>
<keyword evidence="3" id="KW-1185">Reference proteome</keyword>
<proteinExistence type="predicted"/>
<accession>A0A2H6CSX2</accession>
<name>A0A2H6CSX2_TETHA</name>
<organism evidence="2 3">
    <name type="scientific">Tetragenococcus halophilus subsp. halophilus</name>
    <dbReference type="NCBI Taxonomy" id="1513897"/>
    <lineage>
        <taxon>Bacteria</taxon>
        <taxon>Bacillati</taxon>
        <taxon>Bacillota</taxon>
        <taxon>Bacilli</taxon>
        <taxon>Lactobacillales</taxon>
        <taxon>Enterococcaceae</taxon>
        <taxon>Tetragenococcus</taxon>
    </lineage>
</organism>
<reference evidence="2 3" key="1">
    <citation type="submission" date="2016-05" db="EMBL/GenBank/DDBJ databases">
        <title>Whole genome sequencing of Tetragenococcus halophilus subsp. halophilus NISL 7118.</title>
        <authorList>
            <person name="Shiwa Y."/>
            <person name="Nishimura I."/>
            <person name="Yoshikawa H."/>
            <person name="Koyama Y."/>
            <person name="Oguma T."/>
        </authorList>
    </citation>
    <scope>NUCLEOTIDE SEQUENCE [LARGE SCALE GENOMIC DNA]</scope>
    <source>
        <strain evidence="2 3">NISL 7118</strain>
    </source>
</reference>
<keyword evidence="1" id="KW-0812">Transmembrane</keyword>
<sequence>MIKKLRNVYKQHPYWSIVGYITVFSIVVIILEYVFNDHNFEPGGIWGSLISIIILCLMEKQRRKK</sequence>
<feature type="transmembrane region" description="Helical" evidence="1">
    <location>
        <begin position="40"/>
        <end position="58"/>
    </location>
</feature>
<evidence type="ECO:0000256" key="1">
    <source>
        <dbReference type="SAM" id="Phobius"/>
    </source>
</evidence>
<feature type="transmembrane region" description="Helical" evidence="1">
    <location>
        <begin position="12"/>
        <end position="34"/>
    </location>
</feature>
<keyword evidence="1" id="KW-0472">Membrane</keyword>
<dbReference type="EMBL" id="BDEC01000034">
    <property type="protein sequence ID" value="GBD68093.1"/>
    <property type="molecule type" value="Genomic_DNA"/>
</dbReference>
<evidence type="ECO:0000313" key="2">
    <source>
        <dbReference type="EMBL" id="GBD68093.1"/>
    </source>
</evidence>
<protein>
    <submittedName>
        <fullName evidence="2">Uncharacterized protein</fullName>
    </submittedName>
</protein>
<dbReference type="AlphaFoldDB" id="A0A2H6CSX2"/>
<keyword evidence="1" id="KW-1133">Transmembrane helix</keyword>
<evidence type="ECO:0000313" key="3">
    <source>
        <dbReference type="Proteomes" id="UP000236214"/>
    </source>
</evidence>
<dbReference type="Proteomes" id="UP000236214">
    <property type="component" value="Unassembled WGS sequence"/>
</dbReference>